<keyword evidence="2" id="KW-1185">Reference proteome</keyword>
<sequence>MKKLTDTDKLSDGTGFRKELIDEVKKYTIEKHLYIDDSVFEYNTLVALSWQRLAEGKIEKRDITLLEHEYYKMTMKKIHPEWNHMQAHKVSAK</sequence>
<dbReference type="AlphaFoldDB" id="A0A844FSQ8"/>
<organism evidence="1 2">
    <name type="scientific">Sharpea porci</name>
    <dbReference type="NCBI Taxonomy" id="2652286"/>
    <lineage>
        <taxon>Bacteria</taxon>
        <taxon>Bacillati</taxon>
        <taxon>Bacillota</taxon>
        <taxon>Erysipelotrichia</taxon>
        <taxon>Erysipelotrichales</taxon>
        <taxon>Coprobacillaceae</taxon>
        <taxon>Sharpea</taxon>
    </lineage>
</organism>
<proteinExistence type="predicted"/>
<gene>
    <name evidence="1" type="ORF">FYJ79_03370</name>
</gene>
<dbReference type="Proteomes" id="UP000442619">
    <property type="component" value="Unassembled WGS sequence"/>
</dbReference>
<evidence type="ECO:0000313" key="2">
    <source>
        <dbReference type="Proteomes" id="UP000442619"/>
    </source>
</evidence>
<comment type="caution">
    <text evidence="1">The sequence shown here is derived from an EMBL/GenBank/DDBJ whole genome shotgun (WGS) entry which is preliminary data.</text>
</comment>
<dbReference type="EMBL" id="VUNM01000004">
    <property type="protein sequence ID" value="MST88626.1"/>
    <property type="molecule type" value="Genomic_DNA"/>
</dbReference>
<name>A0A844FSQ8_9FIRM</name>
<dbReference type="RefSeq" id="WP_154514561.1">
    <property type="nucleotide sequence ID" value="NZ_VUNM01000004.1"/>
</dbReference>
<accession>A0A844FSQ8</accession>
<protein>
    <submittedName>
        <fullName evidence="1">Uncharacterized protein</fullName>
    </submittedName>
</protein>
<reference evidence="1 2" key="1">
    <citation type="submission" date="2019-08" db="EMBL/GenBank/DDBJ databases">
        <title>In-depth cultivation of the pig gut microbiome towards novel bacterial diversity and tailored functional studies.</title>
        <authorList>
            <person name="Wylensek D."/>
            <person name="Hitch T.C.A."/>
            <person name="Clavel T."/>
        </authorList>
    </citation>
    <scope>NUCLEOTIDE SEQUENCE [LARGE SCALE GENOMIC DNA]</scope>
    <source>
        <strain evidence="1 2">CA-Schmier-601-WT-3</strain>
    </source>
</reference>
<evidence type="ECO:0000313" key="1">
    <source>
        <dbReference type="EMBL" id="MST88626.1"/>
    </source>
</evidence>